<proteinExistence type="predicted"/>
<name>A0AAE1ESW4_PETCI</name>
<accession>A0AAE1ESW4</accession>
<dbReference type="Proteomes" id="UP001286313">
    <property type="component" value="Unassembled WGS sequence"/>
</dbReference>
<dbReference type="EMBL" id="JAWQEG010004623">
    <property type="protein sequence ID" value="KAK3860824.1"/>
    <property type="molecule type" value="Genomic_DNA"/>
</dbReference>
<feature type="compositionally biased region" description="Basic and acidic residues" evidence="1">
    <location>
        <begin position="51"/>
        <end position="83"/>
    </location>
</feature>
<protein>
    <submittedName>
        <fullName evidence="2">Uncharacterized protein</fullName>
    </submittedName>
</protein>
<sequence>MGLGKKGMMVGRQRGMEGWVGEWGEIEGNGRMDGEGGEGLKDGGEDEGDERIEGKGKRGGCRIEGDRGEWKDGGGDREGWKDGRGVCGGDVGLREIERDGRMDCTDKS</sequence>
<reference evidence="2" key="1">
    <citation type="submission" date="2023-10" db="EMBL/GenBank/DDBJ databases">
        <title>Genome assemblies of two species of porcelain crab, Petrolisthes cinctipes and Petrolisthes manimaculis (Anomura: Porcellanidae).</title>
        <authorList>
            <person name="Angst P."/>
        </authorList>
    </citation>
    <scope>NUCLEOTIDE SEQUENCE</scope>
    <source>
        <strain evidence="2">PB745_01</strain>
        <tissue evidence="2">Gill</tissue>
    </source>
</reference>
<keyword evidence="3" id="KW-1185">Reference proteome</keyword>
<feature type="compositionally biased region" description="Basic and acidic residues" evidence="1">
    <location>
        <begin position="28"/>
        <end position="43"/>
    </location>
</feature>
<dbReference type="AlphaFoldDB" id="A0AAE1ESW4"/>
<evidence type="ECO:0000313" key="3">
    <source>
        <dbReference type="Proteomes" id="UP001286313"/>
    </source>
</evidence>
<organism evidence="2 3">
    <name type="scientific">Petrolisthes cinctipes</name>
    <name type="common">Flat porcelain crab</name>
    <dbReference type="NCBI Taxonomy" id="88211"/>
    <lineage>
        <taxon>Eukaryota</taxon>
        <taxon>Metazoa</taxon>
        <taxon>Ecdysozoa</taxon>
        <taxon>Arthropoda</taxon>
        <taxon>Crustacea</taxon>
        <taxon>Multicrustacea</taxon>
        <taxon>Malacostraca</taxon>
        <taxon>Eumalacostraca</taxon>
        <taxon>Eucarida</taxon>
        <taxon>Decapoda</taxon>
        <taxon>Pleocyemata</taxon>
        <taxon>Anomura</taxon>
        <taxon>Galatheoidea</taxon>
        <taxon>Porcellanidae</taxon>
        <taxon>Petrolisthes</taxon>
    </lineage>
</organism>
<gene>
    <name evidence="2" type="ORF">Pcinc_033144</name>
</gene>
<evidence type="ECO:0000256" key="1">
    <source>
        <dbReference type="SAM" id="MobiDB-lite"/>
    </source>
</evidence>
<feature type="region of interest" description="Disordered" evidence="1">
    <location>
        <begin position="19"/>
        <end position="83"/>
    </location>
</feature>
<comment type="caution">
    <text evidence="2">The sequence shown here is derived from an EMBL/GenBank/DDBJ whole genome shotgun (WGS) entry which is preliminary data.</text>
</comment>
<evidence type="ECO:0000313" key="2">
    <source>
        <dbReference type="EMBL" id="KAK3860824.1"/>
    </source>
</evidence>